<keyword evidence="3" id="KW-1185">Reference proteome</keyword>
<name>A0ABU9SHE4_9BURK</name>
<comment type="caution">
    <text evidence="2">The sequence shown here is derived from an EMBL/GenBank/DDBJ whole genome shotgun (WGS) entry which is preliminary data.</text>
</comment>
<organism evidence="2 3">
    <name type="scientific">Paraburkholderia guartelaensis</name>
    <dbReference type="NCBI Taxonomy" id="2546446"/>
    <lineage>
        <taxon>Bacteria</taxon>
        <taxon>Pseudomonadati</taxon>
        <taxon>Pseudomonadota</taxon>
        <taxon>Betaproteobacteria</taxon>
        <taxon>Burkholderiales</taxon>
        <taxon>Burkholderiaceae</taxon>
        <taxon>Paraburkholderia</taxon>
    </lineage>
</organism>
<protein>
    <recommendedName>
        <fullName evidence="4">KfrA N-terminal DNA-binding domain-containing protein</fullName>
    </recommendedName>
</protein>
<gene>
    <name evidence="2" type="ORF">VSR33_25095</name>
</gene>
<proteinExistence type="predicted"/>
<evidence type="ECO:0000313" key="2">
    <source>
        <dbReference type="EMBL" id="MEM5450764.1"/>
    </source>
</evidence>
<dbReference type="RefSeq" id="WP_368684389.1">
    <property type="nucleotide sequence ID" value="NZ_JAYMRW010000011.1"/>
</dbReference>
<evidence type="ECO:0008006" key="4">
    <source>
        <dbReference type="Google" id="ProtNLM"/>
    </source>
</evidence>
<feature type="region of interest" description="Disordered" evidence="1">
    <location>
        <begin position="109"/>
        <end position="135"/>
    </location>
</feature>
<accession>A0ABU9SHE4</accession>
<dbReference type="EMBL" id="JAYMRW010000011">
    <property type="protein sequence ID" value="MEM5450764.1"/>
    <property type="molecule type" value="Genomic_DNA"/>
</dbReference>
<sequence length="135" mass="15128">MTASTPSRRSLADTSAKEPVAIRMINSGFSKAKTAACETLASGIPSPYTIRNLDAAIAHLERVLCADTLAIFGPGYWRRRIRQVEATPGLMHSQLRRLQALQERLPRVPPRTVDIRERTQHQSTRDSHRKGEWLG</sequence>
<evidence type="ECO:0000256" key="1">
    <source>
        <dbReference type="SAM" id="MobiDB-lite"/>
    </source>
</evidence>
<feature type="compositionally biased region" description="Basic and acidic residues" evidence="1">
    <location>
        <begin position="113"/>
        <end position="135"/>
    </location>
</feature>
<evidence type="ECO:0000313" key="3">
    <source>
        <dbReference type="Proteomes" id="UP001390669"/>
    </source>
</evidence>
<reference evidence="2 3" key="1">
    <citation type="submission" date="2024-01" db="EMBL/GenBank/DDBJ databases">
        <title>The diversity of rhizobia nodulating Mimosa spp. in eleven states of Brazil covering several biomes is determined by host plant, location, and edaphic factors.</title>
        <authorList>
            <person name="Rouws L."/>
            <person name="Barauna A."/>
            <person name="Beukes C."/>
            <person name="De Faria S.M."/>
            <person name="Gross E."/>
            <person name="Dos Reis Junior F.B."/>
            <person name="Simon M."/>
            <person name="Maluk M."/>
            <person name="Odee D.W."/>
            <person name="Kenicer G."/>
            <person name="Young J.P.W."/>
            <person name="Reis V.M."/>
            <person name="Zilli J."/>
            <person name="James E.K."/>
        </authorList>
    </citation>
    <scope>NUCLEOTIDE SEQUENCE [LARGE SCALE GENOMIC DNA]</scope>
    <source>
        <strain evidence="2 3">JPY164</strain>
    </source>
</reference>
<dbReference type="Proteomes" id="UP001390669">
    <property type="component" value="Unassembled WGS sequence"/>
</dbReference>